<evidence type="ECO:0000256" key="1">
    <source>
        <dbReference type="SAM" id="MobiDB-lite"/>
    </source>
</evidence>
<sequence length="383" mass="40925">MTAPVSVVPAVIVAHDGQALQLEDAAAAAAAGPVRDALKSALSWAHVVWSQRFGKPAGLRSGEDFDAYVVELATRIREVSIAPAPALRDFAHRARVLGAVQGLAEANAPQRNLGNEIREETGQHIDEATAAARAKLAQAADLVESLRRGSFKTVNRQLAVADQAGNIIERTARTVTNDELNEGLAAAAEHVGGRLVWIAERDACVMCLALSGHVVEPGDAFDWRLTFGAKAYPPMDYNADGELVESELERPPRHPYCRCRVSPWLGHDEAGALSVTHDWADAIRDAVARGDTVAADAARRAAAAAADSASFDLPSALRREAERSVLRGDALPSESENVRLQAADRLLARIGSAKNSRSPSGWRVPASVKQRAERAVKRGAFTR</sequence>
<accession>A0ABV7QLC1</accession>
<reference evidence="3" key="1">
    <citation type="journal article" date="2019" name="Int. J. Syst. Evol. Microbiol.">
        <title>The Global Catalogue of Microorganisms (GCM) 10K type strain sequencing project: providing services to taxonomists for standard genome sequencing and annotation.</title>
        <authorList>
            <consortium name="The Broad Institute Genomics Platform"/>
            <consortium name="The Broad Institute Genome Sequencing Center for Infectious Disease"/>
            <person name="Wu L."/>
            <person name="Ma J."/>
        </authorList>
    </citation>
    <scope>NUCLEOTIDE SEQUENCE [LARGE SCALE GENOMIC DNA]</scope>
    <source>
        <strain evidence="3">CGMCC 4.7682</strain>
    </source>
</reference>
<proteinExistence type="predicted"/>
<feature type="region of interest" description="Disordered" evidence="1">
    <location>
        <begin position="351"/>
        <end position="383"/>
    </location>
</feature>
<dbReference type="Proteomes" id="UP001595764">
    <property type="component" value="Unassembled WGS sequence"/>
</dbReference>
<evidence type="ECO:0000313" key="3">
    <source>
        <dbReference type="Proteomes" id="UP001595764"/>
    </source>
</evidence>
<organism evidence="2 3">
    <name type="scientific">Amycolatopsis halotolerans</name>
    <dbReference type="NCBI Taxonomy" id="330083"/>
    <lineage>
        <taxon>Bacteria</taxon>
        <taxon>Bacillati</taxon>
        <taxon>Actinomycetota</taxon>
        <taxon>Actinomycetes</taxon>
        <taxon>Pseudonocardiales</taxon>
        <taxon>Pseudonocardiaceae</taxon>
        <taxon>Amycolatopsis</taxon>
    </lineage>
</organism>
<keyword evidence="3" id="KW-1185">Reference proteome</keyword>
<evidence type="ECO:0000313" key="2">
    <source>
        <dbReference type="EMBL" id="MFC3513622.1"/>
    </source>
</evidence>
<dbReference type="EMBL" id="JBHRWI010000030">
    <property type="protein sequence ID" value="MFC3513622.1"/>
    <property type="molecule type" value="Genomic_DNA"/>
</dbReference>
<protein>
    <recommendedName>
        <fullName evidence="4">Capsid maturation protease</fullName>
    </recommendedName>
</protein>
<dbReference type="RefSeq" id="WP_377869037.1">
    <property type="nucleotide sequence ID" value="NZ_JBHMAY010000011.1"/>
</dbReference>
<comment type="caution">
    <text evidence="2">The sequence shown here is derived from an EMBL/GenBank/DDBJ whole genome shotgun (WGS) entry which is preliminary data.</text>
</comment>
<name>A0ABV7QLC1_9PSEU</name>
<gene>
    <name evidence="2" type="ORF">ACFORO_25865</name>
</gene>
<evidence type="ECO:0008006" key="4">
    <source>
        <dbReference type="Google" id="ProtNLM"/>
    </source>
</evidence>